<protein>
    <submittedName>
        <fullName evidence="2">Uncharacterized protein LOC113464183</fullName>
    </submittedName>
</protein>
<reference evidence="2" key="1">
    <citation type="submission" date="2025-08" db="UniProtKB">
        <authorList>
            <consortium name="RefSeq"/>
        </authorList>
    </citation>
    <scope>IDENTIFICATION</scope>
    <source>
        <tissue evidence="2">Whole body</tissue>
    </source>
</reference>
<accession>A0AAJ7RZ41</accession>
<feature type="non-terminal residue" evidence="2">
    <location>
        <position position="319"/>
    </location>
</feature>
<evidence type="ECO:0000313" key="2">
    <source>
        <dbReference type="RefSeq" id="XP_026668397.1"/>
    </source>
</evidence>
<dbReference type="RefSeq" id="XP_026668397.1">
    <property type="nucleotide sequence ID" value="XM_026812596.1"/>
</dbReference>
<gene>
    <name evidence="2" type="primary">LOC113464183</name>
</gene>
<dbReference type="GeneID" id="113464183"/>
<proteinExistence type="predicted"/>
<keyword evidence="1" id="KW-1185">Reference proteome</keyword>
<dbReference type="PANTHER" id="PTHR33053">
    <property type="entry name" value="PROTEIN, PUTATIVE-RELATED"/>
    <property type="match status" value="1"/>
</dbReference>
<dbReference type="KEGG" id="ccal:113464183"/>
<dbReference type="PANTHER" id="PTHR33053:SF24">
    <property type="entry name" value="TRANSPOSASE DOMAIN-CONTAINING PROTEIN"/>
    <property type="match status" value="1"/>
</dbReference>
<evidence type="ECO:0000313" key="1">
    <source>
        <dbReference type="Proteomes" id="UP000694925"/>
    </source>
</evidence>
<sequence length="319" mass="34913">MRRKILEHARLQYCSQNANNENSTRIIGDTQAVPSTSANPSSSFTAVCTHEEIVEDVDMPDAASICPPASEVECSISSNASKNSDDSLSSSFQPSFRERLASYIVDNNLTHAQGNNLLSLLRSEASSCPHVTMSSLLSLPKDVRTLLGTARGSIVISVVPPGEYIHFNVQSQILKELVNSSHVTYSNLTELQLDMHTDGCALDKSGYIHVWPIQCRIANLPNSRPIVLGIYKGKQEPSDPNGFFDKVITDIKLLISSGGITFNGYTIPITVRCFIADALGRAFILNHLGHVSYKPYSKCTIRGVQVQNRTVFNGVHHPL</sequence>
<organism evidence="1 2">
    <name type="scientific">Ceratina calcarata</name>
    <dbReference type="NCBI Taxonomy" id="156304"/>
    <lineage>
        <taxon>Eukaryota</taxon>
        <taxon>Metazoa</taxon>
        <taxon>Ecdysozoa</taxon>
        <taxon>Arthropoda</taxon>
        <taxon>Hexapoda</taxon>
        <taxon>Insecta</taxon>
        <taxon>Pterygota</taxon>
        <taxon>Neoptera</taxon>
        <taxon>Endopterygota</taxon>
        <taxon>Hymenoptera</taxon>
        <taxon>Apocrita</taxon>
        <taxon>Aculeata</taxon>
        <taxon>Apoidea</taxon>
        <taxon>Anthophila</taxon>
        <taxon>Apidae</taxon>
        <taxon>Ceratina</taxon>
        <taxon>Zadontomerus</taxon>
    </lineage>
</organism>
<dbReference type="Proteomes" id="UP000694925">
    <property type="component" value="Unplaced"/>
</dbReference>
<name>A0AAJ7RZ41_9HYME</name>
<dbReference type="AlphaFoldDB" id="A0AAJ7RZ41"/>